<name>A0A8J6LAA2_TENMO</name>
<sequence>MAERKFYKFPYQISDLDHETNREVSKKFSDGLPSLVQVGEQKMLIPGKFRDEAEKLYNFQVRKSDVFIVGFPRSGTTLTQELVWLLVHNLDFAKAKAKNSLIDRVPLLEARAVTTEKTLAMCDSCPGGPDSLKNHISSIESLAQMDTTATRIIKSHLQFSFLPPNLVSTGCKVMYIARNPKDVIVSMYHLQRNSHGREFVGSFEEFFNYFLSDLIFFTPYWTHLREGWERRSRNNFRFLYYEEITRDLRRFIVETADFLGKELTEEEVQKLYETLSFDQFKKYISETDKQLNSKENVNDDFVRKGKVGDYKNYFDDEMNERADKWIDEHLKLTGSSLKMATVNLFPYDITDLDEKTSDQLSEHFSGKPDKLVQVGPEKMLILAQFRHEMEEYYTFKIKESDIFVAGFPRSGTSLIKDIVWFVLTQTLPATAAPSFADIPLLESKSVTSERTVSELNSKSLAGCASTKLFTSSLKHLSKMTGRRVIRTHLHFNCLPPELTSSGCKVIYIARNPKEVILSMYYMYCDRRNFTGSFPSFVELFMSGLVLYTPYWAHLSLAWSHKDFQNFLFLFYEDVIQDLDEHIKGIAQFIETEVSNEQIELLKGKLMSQERVLETSRKFIGEKLEVDDEFNVEGLEEDWREFYTEKMNDRVDEWITVNLEKIGAMIDGLPRLVQVGPQKMLIPAQFRQDAENYYNFPLRASDVFVVGYPRSGTTLTQDLVWLLLNSLDFDKAKLKSFIARVPLLESRSVTTERTIALVSTSSERAASLKSYTSTLETLSRMTERRIVKSHLHFTFLPPDLLTAGCKVIYIARNPKDVVVSLYHLQRNSFGRPFTGPFETYFDYFISNLTFFTPYWDHLHEAWKRRNEANFRFFFYEEVTQNLRDFITEVARFLDKELTGEEVQKLESTLSFDQYKKYISETDKHMNSKEDVNDDFVRKGKIGDYKNYFTKEMNERADRWIEENLKRTGIVFPLVKMAEALPDCVPFRIRDVDNARGTEVSKAYSGDLDRMVRVGEPNMVMPREYMQHALTYHNFPVRPNDVFITGFPCSGVVNLAWLLLHYLNIEDARKERLLVARVPLLESKALVSENLLAMANQSLSGGLSIHSFLSSLEILRDMKDRRLIRSHLHVDFLPKDVLTAGCKIIHIIRHPKDVAVSLYNLHRRTRKFKAGLNTFVRLLTREMIPFSPYFQHGEQAWLLKDQGNVRVVFYETLVGDMEGVLEGLSRFLGVEVTEQRKADLKDTITMYNTFNAQDMKTPFYDAEADDDFVTAGEVGHWHNHFSGELHLLINSWIENRLANITLEYPYEV</sequence>
<dbReference type="SUPFAM" id="SSF52540">
    <property type="entry name" value="P-loop containing nucleoside triphosphate hydrolases"/>
    <property type="match status" value="4"/>
</dbReference>
<organism evidence="4 5">
    <name type="scientific">Tenebrio molitor</name>
    <name type="common">Yellow mealworm beetle</name>
    <dbReference type="NCBI Taxonomy" id="7067"/>
    <lineage>
        <taxon>Eukaryota</taxon>
        <taxon>Metazoa</taxon>
        <taxon>Ecdysozoa</taxon>
        <taxon>Arthropoda</taxon>
        <taxon>Hexapoda</taxon>
        <taxon>Insecta</taxon>
        <taxon>Pterygota</taxon>
        <taxon>Neoptera</taxon>
        <taxon>Endopterygota</taxon>
        <taxon>Coleoptera</taxon>
        <taxon>Polyphaga</taxon>
        <taxon>Cucujiformia</taxon>
        <taxon>Tenebrionidae</taxon>
        <taxon>Tenebrio</taxon>
    </lineage>
</organism>
<keyword evidence="2" id="KW-0808">Transferase</keyword>
<dbReference type="Pfam" id="PF00685">
    <property type="entry name" value="Sulfotransfer_1"/>
    <property type="match status" value="4"/>
</dbReference>
<comment type="caution">
    <text evidence="4">The sequence shown here is derived from an EMBL/GenBank/DDBJ whole genome shotgun (WGS) entry which is preliminary data.</text>
</comment>
<proteinExistence type="inferred from homology"/>
<evidence type="ECO:0000313" key="5">
    <source>
        <dbReference type="Proteomes" id="UP000719412"/>
    </source>
</evidence>
<protein>
    <recommendedName>
        <fullName evidence="3">Sulfotransferase domain-containing protein</fullName>
    </recommendedName>
</protein>
<feature type="domain" description="Sulfotransferase" evidence="3">
    <location>
        <begin position="64"/>
        <end position="334"/>
    </location>
</feature>
<keyword evidence="5" id="KW-1185">Reference proteome</keyword>
<reference evidence="4" key="2">
    <citation type="submission" date="2021-08" db="EMBL/GenBank/DDBJ databases">
        <authorList>
            <person name="Eriksson T."/>
        </authorList>
    </citation>
    <scope>NUCLEOTIDE SEQUENCE</scope>
    <source>
        <strain evidence="4">Stoneville</strain>
        <tissue evidence="4">Whole head</tissue>
    </source>
</reference>
<dbReference type="InterPro" id="IPR027417">
    <property type="entry name" value="P-loop_NTPase"/>
</dbReference>
<evidence type="ECO:0000256" key="2">
    <source>
        <dbReference type="ARBA" id="ARBA00022679"/>
    </source>
</evidence>
<feature type="domain" description="Sulfotransferase" evidence="3">
    <location>
        <begin position="400"/>
        <end position="660"/>
    </location>
</feature>
<comment type="similarity">
    <text evidence="1">Belongs to the sulfotransferase 1 family.</text>
</comment>
<accession>A0A8J6LAA2</accession>
<dbReference type="Gene3D" id="3.40.50.300">
    <property type="entry name" value="P-loop containing nucleotide triphosphate hydrolases"/>
    <property type="match status" value="4"/>
</dbReference>
<feature type="domain" description="Sulfotransferase" evidence="3">
    <location>
        <begin position="700"/>
        <end position="967"/>
    </location>
</feature>
<dbReference type="GO" id="GO:0008146">
    <property type="term" value="F:sulfotransferase activity"/>
    <property type="evidence" value="ECO:0007669"/>
    <property type="project" value="InterPro"/>
</dbReference>
<feature type="domain" description="Sulfotransferase" evidence="3">
    <location>
        <begin position="1037"/>
        <end position="1297"/>
    </location>
</feature>
<dbReference type="Proteomes" id="UP000719412">
    <property type="component" value="Unassembled WGS sequence"/>
</dbReference>
<evidence type="ECO:0000313" key="4">
    <source>
        <dbReference type="EMBL" id="KAH0812033.1"/>
    </source>
</evidence>
<evidence type="ECO:0000256" key="1">
    <source>
        <dbReference type="ARBA" id="ARBA00005771"/>
    </source>
</evidence>
<reference evidence="4" key="1">
    <citation type="journal article" date="2020" name="J Insects Food Feed">
        <title>The yellow mealworm (Tenebrio molitor) genome: a resource for the emerging insects as food and feed industry.</title>
        <authorList>
            <person name="Eriksson T."/>
            <person name="Andere A."/>
            <person name="Kelstrup H."/>
            <person name="Emery V."/>
            <person name="Picard C."/>
        </authorList>
    </citation>
    <scope>NUCLEOTIDE SEQUENCE</scope>
    <source>
        <strain evidence="4">Stoneville</strain>
        <tissue evidence="4">Whole head</tissue>
    </source>
</reference>
<evidence type="ECO:0000259" key="3">
    <source>
        <dbReference type="Pfam" id="PF00685"/>
    </source>
</evidence>
<dbReference type="PANTHER" id="PTHR11783">
    <property type="entry name" value="SULFOTRANSFERASE SULT"/>
    <property type="match status" value="1"/>
</dbReference>
<dbReference type="EMBL" id="JABDTM020026351">
    <property type="protein sequence ID" value="KAH0812033.1"/>
    <property type="molecule type" value="Genomic_DNA"/>
</dbReference>
<dbReference type="InterPro" id="IPR000863">
    <property type="entry name" value="Sulfotransferase_dom"/>
</dbReference>
<gene>
    <name evidence="4" type="ORF">GEV33_010759</name>
</gene>